<dbReference type="RefSeq" id="WP_239138089.1">
    <property type="nucleotide sequence ID" value="NZ_BOMU01000007.1"/>
</dbReference>
<evidence type="ECO:0000256" key="2">
    <source>
        <dbReference type="ARBA" id="ARBA00022692"/>
    </source>
</evidence>
<feature type="transmembrane region" description="Helical" evidence="5">
    <location>
        <begin position="590"/>
        <end position="613"/>
    </location>
</feature>
<feature type="transmembrane region" description="Helical" evidence="5">
    <location>
        <begin position="518"/>
        <end position="537"/>
    </location>
</feature>
<organism evidence="7 8">
    <name type="scientific">Actinoplanes regularis</name>
    <dbReference type="NCBI Taxonomy" id="52697"/>
    <lineage>
        <taxon>Bacteria</taxon>
        <taxon>Bacillati</taxon>
        <taxon>Actinomycetota</taxon>
        <taxon>Actinomycetes</taxon>
        <taxon>Micromonosporales</taxon>
        <taxon>Micromonosporaceae</taxon>
        <taxon>Actinoplanes</taxon>
    </lineage>
</organism>
<dbReference type="InterPro" id="IPR017501">
    <property type="entry name" value="Phage_infect_YhgE_C"/>
</dbReference>
<reference evidence="7 8" key="1">
    <citation type="submission" date="2017-06" db="EMBL/GenBank/DDBJ databases">
        <authorList>
            <person name="Kim H.J."/>
            <person name="Triplett B.A."/>
        </authorList>
    </citation>
    <scope>NUCLEOTIDE SEQUENCE [LARGE SCALE GENOMIC DNA]</scope>
    <source>
        <strain evidence="7 8">DSM 43151</strain>
    </source>
</reference>
<dbReference type="NCBIfam" id="TIGR03057">
    <property type="entry name" value="xxxLxxG_by_4"/>
    <property type="match status" value="2"/>
</dbReference>
<feature type="domain" description="ABC-2 type transporter transmembrane" evidence="6">
    <location>
        <begin position="496"/>
        <end position="694"/>
    </location>
</feature>
<name>A0A238V0J9_9ACTN</name>
<keyword evidence="3 5" id="KW-1133">Transmembrane helix</keyword>
<dbReference type="GO" id="GO:0016020">
    <property type="term" value="C:membrane"/>
    <property type="evidence" value="ECO:0007669"/>
    <property type="project" value="UniProtKB-SubCell"/>
</dbReference>
<dbReference type="InterPro" id="IPR017500">
    <property type="entry name" value="Phage_infect_YhgE_N"/>
</dbReference>
<evidence type="ECO:0000256" key="5">
    <source>
        <dbReference type="SAM" id="Phobius"/>
    </source>
</evidence>
<dbReference type="GO" id="GO:0140359">
    <property type="term" value="F:ABC-type transporter activity"/>
    <property type="evidence" value="ECO:0007669"/>
    <property type="project" value="InterPro"/>
</dbReference>
<evidence type="ECO:0000313" key="7">
    <source>
        <dbReference type="EMBL" id="SNR27574.1"/>
    </source>
</evidence>
<protein>
    <submittedName>
        <fullName evidence="7">Putative membrane protein</fullName>
    </submittedName>
</protein>
<evidence type="ECO:0000259" key="6">
    <source>
        <dbReference type="Pfam" id="PF12698"/>
    </source>
</evidence>
<keyword evidence="4 5" id="KW-0472">Membrane</keyword>
<feature type="transmembrane region" description="Helical" evidence="5">
    <location>
        <begin position="557"/>
        <end position="578"/>
    </location>
</feature>
<dbReference type="PANTHER" id="PTHR43077:SF5">
    <property type="entry name" value="PHAGE INFECTION PROTEIN"/>
    <property type="match status" value="1"/>
</dbReference>
<dbReference type="EMBL" id="FZNR01000001">
    <property type="protein sequence ID" value="SNR27574.1"/>
    <property type="molecule type" value="Genomic_DNA"/>
</dbReference>
<dbReference type="NCBIfam" id="TIGR03061">
    <property type="entry name" value="pip_yhgE_Nterm"/>
    <property type="match status" value="1"/>
</dbReference>
<comment type="subcellular location">
    <subcellularLocation>
        <location evidence="1">Membrane</location>
        <topology evidence="1">Multi-pass membrane protein</topology>
    </subcellularLocation>
</comment>
<evidence type="ECO:0000313" key="8">
    <source>
        <dbReference type="Proteomes" id="UP000198415"/>
    </source>
</evidence>
<evidence type="ECO:0000256" key="1">
    <source>
        <dbReference type="ARBA" id="ARBA00004141"/>
    </source>
</evidence>
<dbReference type="NCBIfam" id="TIGR03062">
    <property type="entry name" value="pip_yhgE_Cterm"/>
    <property type="match status" value="1"/>
</dbReference>
<dbReference type="Proteomes" id="UP000198415">
    <property type="component" value="Unassembled WGS sequence"/>
</dbReference>
<accession>A0A238V0J9</accession>
<evidence type="ECO:0000256" key="3">
    <source>
        <dbReference type="ARBA" id="ARBA00022989"/>
    </source>
</evidence>
<dbReference type="InterPro" id="IPR051328">
    <property type="entry name" value="T7SS_ABC-Transporter"/>
</dbReference>
<keyword evidence="8" id="KW-1185">Reference proteome</keyword>
<dbReference type="Pfam" id="PF12698">
    <property type="entry name" value="ABC2_membrane_3"/>
    <property type="match status" value="1"/>
</dbReference>
<dbReference type="InterPro" id="IPR013525">
    <property type="entry name" value="ABC2_TM"/>
</dbReference>
<dbReference type="Gene3D" id="1.10.287.950">
    <property type="entry name" value="Methyl-accepting chemotaxis protein"/>
    <property type="match status" value="1"/>
</dbReference>
<feature type="transmembrane region" description="Helical" evidence="5">
    <location>
        <begin position="674"/>
        <end position="696"/>
    </location>
</feature>
<dbReference type="PANTHER" id="PTHR43077">
    <property type="entry name" value="TRANSPORT PERMEASE YVFS-RELATED"/>
    <property type="match status" value="1"/>
</dbReference>
<dbReference type="SUPFAM" id="SSF58104">
    <property type="entry name" value="Methyl-accepting chemotaxis protein (MCP) signaling domain"/>
    <property type="match status" value="1"/>
</dbReference>
<dbReference type="AlphaFoldDB" id="A0A238V0J9"/>
<evidence type="ECO:0000256" key="4">
    <source>
        <dbReference type="ARBA" id="ARBA00023136"/>
    </source>
</evidence>
<dbReference type="InterPro" id="IPR023908">
    <property type="entry name" value="xxxLxxG_rpt"/>
</dbReference>
<keyword evidence="2 5" id="KW-0812">Transmembrane</keyword>
<feature type="transmembrane region" description="Helical" evidence="5">
    <location>
        <begin position="620"/>
        <end position="639"/>
    </location>
</feature>
<sequence length="713" mass="74279">MTRFAAVLLARLELRRFMRSRLTAAALAILAVVPLLYGALYLYAFWDPYGKLNHIPAALVIEDQQVSDQDGNAVHAGRDLADKLIERQVFDWHVVDAKTAEAGLRDGEYHIELRIPANFSGSLVDAPDAVSVPENARLNAISDDSTNYLSGVFARTAFNEVRAAASVSASAKYYNQMLIGFTDLRTQTEKAADGAGQVTDGAGKLHAGAAKEAAGIDAAHDGAGQIAGHLDAAGRGADQLADGLNQLETGAAQLAAGTAQAADGGRRLATAVDAATDKVEPILRDNAETIAESATLVADGADTLAKNVGAIDEAADQAVQDAKDLQKYLNGLPEGTDGLAEAKRLAARLVSDAERIQQRVDAADLDGLSARLKQVAKTARAVAAAAPHLADDVAGARAQVDQLANGLDQLATGAKQLSTGTAKAADGATELKNGVYRLAGGAHQVDNGLTKLSTGGHRIADGLAGLQDGARQLADKLADGADQIPAYDDAGSRSDILADPVSLDRVVRNPAGTYGVGFAPYFLALALWVGAMINYMLLRPLNRRHLLSGAPAPRVALAGLLPGVVMGMIQAVLLYVVVHFGLGLTPVHPWVSLGLLLGTAAVFAAIMQLTGAALGAPGRIVALALLMLQLTSSGGTYPVQTTPWFFQAIHPLLPMTYVVDAMRHAIDGGLTGPIVHGALILGGFGLAAFLLTILLAGRQRRMRTADLYPDLVL</sequence>
<proteinExistence type="predicted"/>
<gene>
    <name evidence="7" type="ORF">SAMN06264365_101429</name>
</gene>